<evidence type="ECO:0000313" key="1">
    <source>
        <dbReference type="EMBL" id="SVD26505.1"/>
    </source>
</evidence>
<protein>
    <submittedName>
        <fullName evidence="1">Uncharacterized protein</fullName>
    </submittedName>
</protein>
<feature type="non-terminal residue" evidence="1">
    <location>
        <position position="1"/>
    </location>
</feature>
<dbReference type="AlphaFoldDB" id="A0A382TXT7"/>
<gene>
    <name evidence="1" type="ORF">METZ01_LOCUS379359</name>
</gene>
<reference evidence="1" key="1">
    <citation type="submission" date="2018-05" db="EMBL/GenBank/DDBJ databases">
        <authorList>
            <person name="Lanie J.A."/>
            <person name="Ng W.-L."/>
            <person name="Kazmierczak K.M."/>
            <person name="Andrzejewski T.M."/>
            <person name="Davidsen T.M."/>
            <person name="Wayne K.J."/>
            <person name="Tettelin H."/>
            <person name="Glass J.I."/>
            <person name="Rusch D."/>
            <person name="Podicherti R."/>
            <person name="Tsui H.-C.T."/>
            <person name="Winkler M.E."/>
        </authorList>
    </citation>
    <scope>NUCLEOTIDE SEQUENCE</scope>
</reference>
<dbReference type="EMBL" id="UINC01139759">
    <property type="protein sequence ID" value="SVD26505.1"/>
    <property type="molecule type" value="Genomic_DNA"/>
</dbReference>
<organism evidence="1">
    <name type="scientific">marine metagenome</name>
    <dbReference type="NCBI Taxonomy" id="408172"/>
    <lineage>
        <taxon>unclassified sequences</taxon>
        <taxon>metagenomes</taxon>
        <taxon>ecological metagenomes</taxon>
    </lineage>
</organism>
<feature type="non-terminal residue" evidence="1">
    <location>
        <position position="96"/>
    </location>
</feature>
<proteinExistence type="predicted"/>
<sequence>VLDLVVSGADLRREVASHADSVCSVQGETQVGEIHIEIGDQAIFHDEPLCIATELTLLAQVVVASLKAAYVETPLEEVISCGVQTPVLSNGPDIDV</sequence>
<name>A0A382TXT7_9ZZZZ</name>
<accession>A0A382TXT7</accession>